<feature type="signal peptide" evidence="1">
    <location>
        <begin position="1"/>
        <end position="21"/>
    </location>
</feature>
<protein>
    <submittedName>
        <fullName evidence="2">Uncharacterized protein</fullName>
    </submittedName>
</protein>
<comment type="caution">
    <text evidence="2">The sequence shown here is derived from an EMBL/GenBank/DDBJ whole genome shotgun (WGS) entry which is preliminary data.</text>
</comment>
<dbReference type="Proteomes" id="UP001199525">
    <property type="component" value="Unassembled WGS sequence"/>
</dbReference>
<organism evidence="2 3">
    <name type="scientific">Nostoc favosum CHAB5714</name>
    <dbReference type="NCBI Taxonomy" id="2780399"/>
    <lineage>
        <taxon>Bacteria</taxon>
        <taxon>Bacillati</taxon>
        <taxon>Cyanobacteriota</taxon>
        <taxon>Cyanophyceae</taxon>
        <taxon>Nostocales</taxon>
        <taxon>Nostocaceae</taxon>
        <taxon>Nostoc</taxon>
        <taxon>Nostoc favosum</taxon>
    </lineage>
</organism>
<feature type="chain" id="PRO_5045325390" evidence="1">
    <location>
        <begin position="22"/>
        <end position="72"/>
    </location>
</feature>
<evidence type="ECO:0000256" key="1">
    <source>
        <dbReference type="SAM" id="SignalP"/>
    </source>
</evidence>
<accession>A0ABS8I8G1</accession>
<dbReference type="EMBL" id="JAIVFQ010000018">
    <property type="protein sequence ID" value="MCC5600470.1"/>
    <property type="molecule type" value="Genomic_DNA"/>
</dbReference>
<sequence length="72" mass="7668">MTLRSHNICLVGLVLSLVSVGANTTKAIAQTIYPFDVVYNTEVTLTPIPSTDVSKAFVSGFNSDAPYGLSNF</sequence>
<keyword evidence="1" id="KW-0732">Signal</keyword>
<evidence type="ECO:0000313" key="3">
    <source>
        <dbReference type="Proteomes" id="UP001199525"/>
    </source>
</evidence>
<gene>
    <name evidence="2" type="ORF">LC586_14865</name>
</gene>
<dbReference type="RefSeq" id="WP_229485542.1">
    <property type="nucleotide sequence ID" value="NZ_JAIVFQ010000018.1"/>
</dbReference>
<name>A0ABS8I8G1_9NOSO</name>
<evidence type="ECO:0000313" key="2">
    <source>
        <dbReference type="EMBL" id="MCC5600470.1"/>
    </source>
</evidence>
<proteinExistence type="predicted"/>
<keyword evidence="3" id="KW-1185">Reference proteome</keyword>
<reference evidence="2 3" key="1">
    <citation type="journal article" date="2021" name="Microorganisms">
        <title>Genome Evolution of Filamentous Cyanobacterium Nostoc Species: From Facultative Symbiosis to Free Living.</title>
        <authorList>
            <person name="Huo D."/>
            <person name="Li H."/>
            <person name="Cai F."/>
            <person name="Guo X."/>
            <person name="Qiao Z."/>
            <person name="Wang W."/>
            <person name="Yu G."/>
            <person name="Li R."/>
        </authorList>
    </citation>
    <scope>NUCLEOTIDE SEQUENCE [LARGE SCALE GENOMIC DNA]</scope>
    <source>
        <strain evidence="2 3">CHAB 5714</strain>
    </source>
</reference>